<protein>
    <submittedName>
        <fullName evidence="1">Uncharacterized protein</fullName>
    </submittedName>
</protein>
<dbReference type="PATRIC" id="fig|888050.3.peg.766"/>
<dbReference type="Proteomes" id="UP000013015">
    <property type="component" value="Unassembled WGS sequence"/>
</dbReference>
<evidence type="ECO:0000313" key="1">
    <source>
        <dbReference type="EMBL" id="ENO18239.1"/>
    </source>
</evidence>
<accession>N6WDI2</accession>
<sequence>MEIGVGGQFHLPEDLPLLAEVIVNAVGAASANHAQAPVRALSESGPQVIALAEWTPASGAAVLAGLLAKTEDSVLIDASGTAPSPFLMQSPDLPGIRWADLDRAERAFGPDLVERLPRTQGIRILAGDARGVADGADPRLSAVIEASAGRCVLDLGRWDSRAEFALMAGIDYLVLLGSGDLAGASRLACVLALYPPLVPTVLVTRGRVGPHIAQLTDAPTMHLSAAMRRGGRPLLKELRRTSGRQWAGRWAVEAKHCAPEAKRGAVEAKRGAVEAKRGVVEAKHCAPEAKQWAPEGTA</sequence>
<dbReference type="OrthoDB" id="3261083at2"/>
<dbReference type="AlphaFoldDB" id="N6WDI2"/>
<proteinExistence type="predicted"/>
<evidence type="ECO:0000313" key="2">
    <source>
        <dbReference type="Proteomes" id="UP000013015"/>
    </source>
</evidence>
<reference evidence="1 2" key="1">
    <citation type="submission" date="2013-03" db="EMBL/GenBank/DDBJ databases">
        <title>Reference genome for the Human Microbiome Project.</title>
        <authorList>
            <person name="Aqrawi P."/>
            <person name="Ayvaz T."/>
            <person name="Bess C."/>
            <person name="Blankenburg K."/>
            <person name="Coyle M."/>
            <person name="Deng J."/>
            <person name="Forbes L."/>
            <person name="Fowler G."/>
            <person name="Francisco L."/>
            <person name="Fu Q."/>
            <person name="Gibbs R."/>
            <person name="Gross S."/>
            <person name="Gubbala S."/>
            <person name="Hale W."/>
            <person name="Hemphill L."/>
            <person name="Highlander S."/>
            <person name="Hirani K."/>
            <person name="Jackson L."/>
            <person name="Jakkamsetti A."/>
            <person name="Javaid M."/>
            <person name="Jayaseelan J.C."/>
            <person name="Jiang H."/>
            <person name="Joshi V."/>
            <person name="Korchina V."/>
            <person name="Kovar C."/>
            <person name="Lara F."/>
            <person name="Lee S."/>
            <person name="Liu Y."/>
            <person name="Mata R."/>
            <person name="Mathew T."/>
            <person name="Munidasa M."/>
            <person name="Muzny D."/>
            <person name="Nazareth L."/>
            <person name="Ngo R."/>
            <person name="Nguyen L."/>
            <person name="Nguyen N."/>
            <person name="Okwuonu G."/>
            <person name="Ongeri F."/>
            <person name="Palculict T."/>
            <person name="Patil S."/>
            <person name="Petrosino J."/>
            <person name="Pham C."/>
            <person name="Pham P."/>
            <person name="Pu L.-L."/>
            <person name="Qin X."/>
            <person name="Qu J."/>
            <person name="Reid J."/>
            <person name="Ross M."/>
            <person name="Ruth R."/>
            <person name="Saada N."/>
            <person name="San Lucas F."/>
            <person name="Santibanez J."/>
            <person name="Shang Y."/>
            <person name="Simmons D."/>
            <person name="Song X.-Z."/>
            <person name="Tang L.-Y."/>
            <person name="Thornton R."/>
            <person name="Warren J."/>
            <person name="Weissenberger G."/>
            <person name="Wilczek-Boney K."/>
            <person name="Worley K."/>
            <person name="Youmans B."/>
            <person name="Zhang J."/>
            <person name="Zhang L."/>
            <person name="Zhao Z."/>
            <person name="Zhou C."/>
            <person name="Zhu D."/>
            <person name="Zhu Y."/>
        </authorList>
    </citation>
    <scope>NUCLEOTIDE SEQUENCE [LARGE SCALE GENOMIC DNA]</scope>
    <source>
        <strain evidence="1 2">F0333</strain>
    </source>
</reference>
<dbReference type="RefSeq" id="WP_005962537.1">
    <property type="nucleotide sequence ID" value="NZ_CP040505.1"/>
</dbReference>
<name>N6WDI2_9ACTO</name>
<gene>
    <name evidence="1" type="ORF">HMPREF9004_0808</name>
</gene>
<comment type="caution">
    <text evidence="1">The sequence shown here is derived from an EMBL/GenBank/DDBJ whole genome shotgun (WGS) entry which is preliminary data.</text>
</comment>
<dbReference type="eggNOG" id="ENOG5031FRA">
    <property type="taxonomic scope" value="Bacteria"/>
</dbReference>
<dbReference type="EMBL" id="AQHZ01000015">
    <property type="protein sequence ID" value="ENO18239.1"/>
    <property type="molecule type" value="Genomic_DNA"/>
</dbReference>
<dbReference type="HOGENOM" id="CLU_822927_0_0_11"/>
<keyword evidence="2" id="KW-1185">Reference proteome</keyword>
<organism evidence="1 2">
    <name type="scientific">Schaalia cardiffensis F0333</name>
    <dbReference type="NCBI Taxonomy" id="888050"/>
    <lineage>
        <taxon>Bacteria</taxon>
        <taxon>Bacillati</taxon>
        <taxon>Actinomycetota</taxon>
        <taxon>Actinomycetes</taxon>
        <taxon>Actinomycetales</taxon>
        <taxon>Actinomycetaceae</taxon>
        <taxon>Schaalia</taxon>
    </lineage>
</organism>